<dbReference type="EMBL" id="SDJQ01000007">
    <property type="protein sequence ID" value="RXR35694.1"/>
    <property type="molecule type" value="Genomic_DNA"/>
</dbReference>
<dbReference type="RefSeq" id="WP_129429378.1">
    <property type="nucleotide sequence ID" value="NZ_JOFV01000004.1"/>
</dbReference>
<gene>
    <name evidence="5" type="ORF">EQW73_00690</name>
    <name evidence="6" type="ORF">EQW78_05060</name>
</gene>
<evidence type="ECO:0000313" key="6">
    <source>
        <dbReference type="EMBL" id="RXR35694.1"/>
    </source>
</evidence>
<evidence type="ECO:0000259" key="4">
    <source>
        <dbReference type="SMART" id="SM00560"/>
    </source>
</evidence>
<feature type="domain" description="LamG-like jellyroll fold" evidence="4">
    <location>
        <begin position="809"/>
        <end position="963"/>
    </location>
</feature>
<comment type="caution">
    <text evidence="6">The sequence shown here is derived from an EMBL/GenBank/DDBJ whole genome shotgun (WGS) entry which is preliminary data.</text>
</comment>
<dbReference type="Proteomes" id="UP000289805">
    <property type="component" value="Unassembled WGS sequence"/>
</dbReference>
<dbReference type="SUPFAM" id="SSF49899">
    <property type="entry name" value="Concanavalin A-like lectins/glucanases"/>
    <property type="match status" value="1"/>
</dbReference>
<dbReference type="Proteomes" id="UP000290517">
    <property type="component" value="Unassembled WGS sequence"/>
</dbReference>
<keyword evidence="8" id="KW-1185">Reference proteome</keyword>
<dbReference type="SMART" id="SM00560">
    <property type="entry name" value="LamGL"/>
    <property type="match status" value="1"/>
</dbReference>
<evidence type="ECO:0000256" key="3">
    <source>
        <dbReference type="SAM" id="SignalP"/>
    </source>
</evidence>
<keyword evidence="1 3" id="KW-0732">Signal</keyword>
<dbReference type="EMBL" id="SDJR01000001">
    <property type="protein sequence ID" value="RXR27868.1"/>
    <property type="molecule type" value="Genomic_DNA"/>
</dbReference>
<protein>
    <submittedName>
        <fullName evidence="6">DNRLRE domain-containing protein</fullName>
    </submittedName>
</protein>
<dbReference type="AlphaFoldDB" id="A0A4Q1L1V5"/>
<evidence type="ECO:0000313" key="8">
    <source>
        <dbReference type="Proteomes" id="UP000290517"/>
    </source>
</evidence>
<dbReference type="InterPro" id="IPR013320">
    <property type="entry name" value="ConA-like_dom_sf"/>
</dbReference>
<name>A0A4Q1L1V5_9CELL</name>
<accession>A0A4Q1L1V5</accession>
<feature type="chain" id="PRO_5020598133" evidence="3">
    <location>
        <begin position="18"/>
        <end position="974"/>
    </location>
</feature>
<evidence type="ECO:0000256" key="1">
    <source>
        <dbReference type="ARBA" id="ARBA00022729"/>
    </source>
</evidence>
<feature type="signal peptide" evidence="3">
    <location>
        <begin position="1"/>
        <end position="17"/>
    </location>
</feature>
<sequence length="974" mass="99050">MAVVLAVTLAPAVGAVAQPTPEGSPSAVPCVGAVDSAVQASVVAAACDREVEVVSERSAWETVFATPEGRTRVETSAVAVRTDVNGAWEAIDTSVVDAGGRLGVVAPALAMSFSDGSVGEPLARIVRDGHELVFDVPFGLTAPVVEGAQVTYPGVFDGVDLVVSVHEDGTGFSEVLRVESSAAAANPALAQLSFPVQTSDGLSVVSDEGGFVAVDGTGEEVFTSPVPLMWDSSADEVAAPAGGTGPVVGAGVLAPGSSGTGGVGSYGAASLFSRSSVPAGVSAGAGAGTADPVRAPRVGDEIAAMPAVVEADAVTITPDPVMIEDPETVWPIYIDPSIDGHLAQWTMIQSGWPTSAGGYRFTGDQGIGLCSPSSSAECSRASVQRLAWSFTFGTVASLRSAEVVSATFSAYGTHSWSCTATGVQAYWVSGVAAATTWSSHTGSWGSMQDQVSIAHKPSCSGAPQRWVEFDVTGQLKATADGGYSSASIGLKATDEGSMAGGWKRYRNDAKLSIVYNRQPNTPTALTTTNPETACVSGAGRPFIRSVTPTLRATLSDPEADNVQGRWDIFRVSDGAVIWGPSWTSAKASGSQHALTVPAGVLAHGGTYRWRVIGADTRGLQGGAGTCEFTVDTSAPPTPQVLPAAGGTAQYPENQISGGIGQAGKFSLGAAGASDVVSYKYSFNSDALNQTVAAGASNAATITYTPNTVGGVTLYVRSVDRAGNTSPTRTYFFRVGFPASAGSWLLNDAPGLVAKDSLVGSEPARPLNHLSVAAADMWTTGRLGGVDKGLLFDSAGDWASSAVPVVRTDGTFAVNAMVRADVVDGQPRAAVSQDGSVASGFGLGVQTGAGCPAGQSPCWAFWMNASDSAAPAPLISTSSIPVEQGQWVSLTGIYDASADTLTVMVCRPSEFDTPEAGASVSFASPPFTSGALQIGRGQLAGAAAQHWRGVVSTVRVHTVVPSASMSSNDCYTQAS</sequence>
<evidence type="ECO:0000256" key="2">
    <source>
        <dbReference type="ARBA" id="ARBA00023157"/>
    </source>
</evidence>
<evidence type="ECO:0000313" key="7">
    <source>
        <dbReference type="Proteomes" id="UP000289805"/>
    </source>
</evidence>
<dbReference type="OrthoDB" id="176279at2"/>
<proteinExistence type="predicted"/>
<dbReference type="NCBIfam" id="NF033679">
    <property type="entry name" value="DNRLRE_dom"/>
    <property type="match status" value="1"/>
</dbReference>
<keyword evidence="2" id="KW-1015">Disulfide bond</keyword>
<dbReference type="InterPro" id="IPR006558">
    <property type="entry name" value="LamG-like"/>
</dbReference>
<evidence type="ECO:0000313" key="5">
    <source>
        <dbReference type="EMBL" id="RXR27868.1"/>
    </source>
</evidence>
<organism evidence="6 7">
    <name type="scientific">Oerskovia turbata</name>
    <dbReference type="NCBI Taxonomy" id="1713"/>
    <lineage>
        <taxon>Bacteria</taxon>
        <taxon>Bacillati</taxon>
        <taxon>Actinomycetota</taxon>
        <taxon>Actinomycetes</taxon>
        <taxon>Micrococcales</taxon>
        <taxon>Cellulomonadaceae</taxon>
        <taxon>Oerskovia</taxon>
    </lineage>
</organism>
<dbReference type="STRING" id="1713.GCA_000718325_01025"/>
<reference evidence="7 8" key="1">
    <citation type="submission" date="2019-01" db="EMBL/GenBank/DDBJ databases">
        <title>Oerskovia turbata Genome sequencing and assembly.</title>
        <authorList>
            <person name="Dou T."/>
        </authorList>
    </citation>
    <scope>NUCLEOTIDE SEQUENCE [LARGE SCALE GENOMIC DNA]</scope>
    <source>
        <strain evidence="6 7">JCM12123</strain>
        <strain evidence="5 8">JCM3160</strain>
    </source>
</reference>
<dbReference type="Gene3D" id="2.60.120.200">
    <property type="match status" value="1"/>
</dbReference>